<dbReference type="Proteomes" id="UP000830275">
    <property type="component" value="Segment"/>
</dbReference>
<feature type="region of interest" description="Disordered" evidence="1">
    <location>
        <begin position="100"/>
        <end position="120"/>
    </location>
</feature>
<gene>
    <name evidence="2" type="primary">ChaB-1</name>
    <name evidence="2" type="ORF">Eudi_ORF36</name>
</gene>
<name>A0AAE6R6I6_9ABAC</name>
<evidence type="ECO:0000256" key="1">
    <source>
        <dbReference type="SAM" id="MobiDB-lite"/>
    </source>
</evidence>
<feature type="compositionally biased region" description="Acidic residues" evidence="1">
    <location>
        <begin position="146"/>
        <end position="166"/>
    </location>
</feature>
<dbReference type="EMBL" id="MN233792">
    <property type="protein sequence ID" value="QHB21695.1"/>
    <property type="molecule type" value="Genomic_DNA"/>
</dbReference>
<accession>A0AAE6R6I6</accession>
<organism evidence="2 3">
    <name type="scientific">Artaxa digramma nucleopolyhedrovirus</name>
    <dbReference type="NCBI Taxonomy" id="3070910"/>
    <lineage>
        <taxon>Viruses</taxon>
        <taxon>Viruses incertae sedis</taxon>
        <taxon>Naldaviricetes</taxon>
        <taxon>Lefavirales</taxon>
        <taxon>Baculoviridae</taxon>
        <taxon>Alphabaculovirus</taxon>
        <taxon>Alphabaculovirus ardigrammae</taxon>
    </lineage>
</organism>
<dbReference type="SUPFAM" id="SSF140376">
    <property type="entry name" value="ChaB-like"/>
    <property type="match status" value="1"/>
</dbReference>
<dbReference type="InterPro" id="IPR009317">
    <property type="entry name" value="ChaB"/>
</dbReference>
<feature type="region of interest" description="Disordered" evidence="1">
    <location>
        <begin position="146"/>
        <end position="193"/>
    </location>
</feature>
<sequence length="193" mass="22953">MNYLAEAHFREEIPARAKRLYCKTFNRYHKLNGGDEDVALHLARRAVEKNYVKLNDRWYPKAAAELIVRHDIDDDETSDDNVPNYLNEAARNKKICVSDDNENVVNSPPPKIVKTTKKQQFLPSKRRNELLKLKFRVKKNKFNDIDYSDIDNDDDHYYDEENENSDDMTSTNSEEEDEERNDYNRKQQQYITK</sequence>
<protein>
    <submittedName>
        <fullName evidence="2">ChaB-1</fullName>
    </submittedName>
</protein>
<dbReference type="InterPro" id="IPR037205">
    <property type="entry name" value="ChaB_sf"/>
</dbReference>
<reference evidence="2 3" key="1">
    <citation type="journal article" date="2019" name="Viruses">
        <title>Genome Analysis of a Novel Clade II.b Alphabaculovirus Obtained from Artaxa digramma.</title>
        <authorList>
            <person name="Li J."/>
            <person name="Duan X."/>
            <person name="Wang Q."/>
            <person name="Zhang L."/>
            <person name="Deng F."/>
            <person name="Wang H."/>
            <person name="Hu Z."/>
            <person name="Wang M."/>
            <person name="Wang J."/>
        </authorList>
    </citation>
    <scope>NUCLEOTIDE SEQUENCE [LARGE SCALE GENOMIC DNA]</scope>
    <source>
        <strain evidence="2 3">424</strain>
    </source>
</reference>
<evidence type="ECO:0000313" key="3">
    <source>
        <dbReference type="Proteomes" id="UP000830275"/>
    </source>
</evidence>
<evidence type="ECO:0000313" key="2">
    <source>
        <dbReference type="EMBL" id="QHB21695.1"/>
    </source>
</evidence>
<keyword evidence="3" id="KW-1185">Reference proteome</keyword>
<dbReference type="Pfam" id="PF06150">
    <property type="entry name" value="ChaB"/>
    <property type="match status" value="1"/>
</dbReference>
<proteinExistence type="predicted"/>